<protein>
    <submittedName>
        <fullName evidence="3">Efflux RND transporter periplasmic adaptor subunit</fullName>
    </submittedName>
</protein>
<feature type="non-terminal residue" evidence="3">
    <location>
        <position position="136"/>
    </location>
</feature>
<comment type="caution">
    <text evidence="3">The sequence shown here is derived from an EMBL/GenBank/DDBJ whole genome shotgun (WGS) entry which is preliminary data.</text>
</comment>
<accession>A0ABX1U2U1</accession>
<sequence>MADRRSAVNRSLKFALAVAVIATIAAALGVGYWFGRQQPATATGVAVADPAGGETSASPTPAGESERKILYYRNPMGLPDTSPEPKKDSMGMDYIAVYADDEPDGSGVVKVSPARIQTLGVKTARAEERTLDAALR</sequence>
<keyword evidence="2" id="KW-1133">Transmembrane helix</keyword>
<dbReference type="EMBL" id="SPMY01000077">
    <property type="protein sequence ID" value="NMQ29916.1"/>
    <property type="molecule type" value="Genomic_DNA"/>
</dbReference>
<feature type="region of interest" description="Disordered" evidence="1">
    <location>
        <begin position="43"/>
        <end position="66"/>
    </location>
</feature>
<dbReference type="Proteomes" id="UP000749010">
    <property type="component" value="Unassembled WGS sequence"/>
</dbReference>
<keyword evidence="2" id="KW-0472">Membrane</keyword>
<feature type="transmembrane region" description="Helical" evidence="2">
    <location>
        <begin position="12"/>
        <end position="34"/>
    </location>
</feature>
<keyword evidence="2" id="KW-0812">Transmembrane</keyword>
<proteinExistence type="predicted"/>
<name>A0ABX1U2U1_9PROT</name>
<organism evidence="3 4">
    <name type="scientific">Candidatus Accumulibacter phosphatis</name>
    <dbReference type="NCBI Taxonomy" id="327160"/>
    <lineage>
        <taxon>Bacteria</taxon>
        <taxon>Pseudomonadati</taxon>
        <taxon>Pseudomonadota</taxon>
        <taxon>Betaproteobacteria</taxon>
        <taxon>Candidatus Accumulibacter</taxon>
    </lineage>
</organism>
<evidence type="ECO:0000256" key="2">
    <source>
        <dbReference type="SAM" id="Phobius"/>
    </source>
</evidence>
<keyword evidence="4" id="KW-1185">Reference proteome</keyword>
<evidence type="ECO:0000313" key="3">
    <source>
        <dbReference type="EMBL" id="NMQ29916.1"/>
    </source>
</evidence>
<evidence type="ECO:0000256" key="1">
    <source>
        <dbReference type="SAM" id="MobiDB-lite"/>
    </source>
</evidence>
<evidence type="ECO:0000313" key="4">
    <source>
        <dbReference type="Proteomes" id="UP000749010"/>
    </source>
</evidence>
<gene>
    <name evidence="3" type="ORF">E4Q23_20440</name>
</gene>
<reference evidence="3 4" key="1">
    <citation type="submission" date="2019-03" db="EMBL/GenBank/DDBJ databases">
        <title>Metabolic reconstructions from genomes of highly enriched 'Candidatus Accumulibacter' and 'Candidatus Competibacter' bioreactor populations.</title>
        <authorList>
            <person name="Annavajhala M.K."/>
            <person name="Welles L."/>
            <person name="Abbas B."/>
            <person name="Sorokin D."/>
            <person name="Park H."/>
            <person name="Van Loosdrecht M."/>
            <person name="Chandran K."/>
        </authorList>
    </citation>
    <scope>NUCLEOTIDE SEQUENCE [LARGE SCALE GENOMIC DNA]</scope>
    <source>
        <strain evidence="3 4">SBR_S</strain>
    </source>
</reference>